<gene>
    <name evidence="3" type="ORF">Ae201684_009162</name>
</gene>
<proteinExistence type="predicted"/>
<dbReference type="InterPro" id="IPR001683">
    <property type="entry name" value="PX_dom"/>
</dbReference>
<evidence type="ECO:0000313" key="4">
    <source>
        <dbReference type="Proteomes" id="UP000481153"/>
    </source>
</evidence>
<keyword evidence="4" id="KW-1185">Reference proteome</keyword>
<dbReference type="SUPFAM" id="SSF64268">
    <property type="entry name" value="PX domain"/>
    <property type="match status" value="2"/>
</dbReference>
<evidence type="ECO:0000256" key="1">
    <source>
        <dbReference type="SAM" id="MobiDB-lite"/>
    </source>
</evidence>
<dbReference type="Proteomes" id="UP000481153">
    <property type="component" value="Unassembled WGS sequence"/>
</dbReference>
<feature type="compositionally biased region" description="Low complexity" evidence="1">
    <location>
        <begin position="124"/>
        <end position="136"/>
    </location>
</feature>
<organism evidence="3 4">
    <name type="scientific">Aphanomyces euteiches</name>
    <dbReference type="NCBI Taxonomy" id="100861"/>
    <lineage>
        <taxon>Eukaryota</taxon>
        <taxon>Sar</taxon>
        <taxon>Stramenopiles</taxon>
        <taxon>Oomycota</taxon>
        <taxon>Saprolegniomycetes</taxon>
        <taxon>Saprolegniales</taxon>
        <taxon>Verrucalvaceae</taxon>
        <taxon>Aphanomyces</taxon>
    </lineage>
</organism>
<evidence type="ECO:0000313" key="3">
    <source>
        <dbReference type="EMBL" id="KAF0733987.1"/>
    </source>
</evidence>
<comment type="caution">
    <text evidence="3">The sequence shown here is derived from an EMBL/GenBank/DDBJ whole genome shotgun (WGS) entry which is preliminary data.</text>
</comment>
<dbReference type="EMBL" id="VJMJ01000118">
    <property type="protein sequence ID" value="KAF0733987.1"/>
    <property type="molecule type" value="Genomic_DNA"/>
</dbReference>
<dbReference type="VEuPathDB" id="FungiDB:AeMF1_004834"/>
<protein>
    <recommendedName>
        <fullName evidence="2">PX domain-containing protein</fullName>
    </recommendedName>
</protein>
<dbReference type="PROSITE" id="PS50195">
    <property type="entry name" value="PX"/>
    <property type="match status" value="1"/>
</dbReference>
<feature type="region of interest" description="Disordered" evidence="1">
    <location>
        <begin position="121"/>
        <end position="142"/>
    </location>
</feature>
<name>A0A6G0X252_9STRA</name>
<evidence type="ECO:0000259" key="2">
    <source>
        <dbReference type="PROSITE" id="PS50195"/>
    </source>
</evidence>
<accession>A0A6G0X252</accession>
<dbReference type="CDD" id="cd06093">
    <property type="entry name" value="PX_domain"/>
    <property type="match status" value="1"/>
</dbReference>
<reference evidence="3 4" key="1">
    <citation type="submission" date="2019-07" db="EMBL/GenBank/DDBJ databases">
        <title>Genomics analysis of Aphanomyces spp. identifies a new class of oomycete effector associated with host adaptation.</title>
        <authorList>
            <person name="Gaulin E."/>
        </authorList>
    </citation>
    <scope>NUCLEOTIDE SEQUENCE [LARGE SCALE GENOMIC DNA]</scope>
    <source>
        <strain evidence="3 4">ATCC 201684</strain>
    </source>
</reference>
<dbReference type="InterPro" id="IPR036871">
    <property type="entry name" value="PX_dom_sf"/>
</dbReference>
<dbReference type="GO" id="GO:0035091">
    <property type="term" value="F:phosphatidylinositol binding"/>
    <property type="evidence" value="ECO:0007669"/>
    <property type="project" value="InterPro"/>
</dbReference>
<feature type="domain" description="PX" evidence="2">
    <location>
        <begin position="153"/>
        <end position="267"/>
    </location>
</feature>
<dbReference type="AlphaFoldDB" id="A0A6G0X252"/>
<sequence>MGEDENAVLISIVSAQVVDSRVTASKDGIPRMEFKLDIWTDRRGQLSVWHKAKTFLNLWTTLTIQQLHQGLSPFDYPRDDVPTIEQINHFLSQAMESSLEWGIRVDAETVVYKVNQAMDNHPRSSSSMVNRDSSVVSHDDQSTPAEMTLVSATVDDFRVQTTHSGTSDALEYIQYRVTIVTAAHGSLHVWRRYSTFQDLAESLAMRDELPPLDLQPSQLVGTMIYQRLDLLNQFLKKATTDPKLEWGIRIDNERYVLKLASTPPNEFNEEPLQLLVKSQPESHQVSLISVAVKGYRVSRKNEQGAYSIKYNAQLECLSNIHGLVTYSIWRKYSTFQELENSLNLGGNSRLSDPAETIRHDKALIEKRIVKLNQFLEFISTTDELEWGIRVDEETTVYKRRVV</sequence>
<dbReference type="Gene3D" id="3.30.1520.10">
    <property type="entry name" value="Phox-like domain"/>
    <property type="match status" value="2"/>
</dbReference>